<organism evidence="18 19">
    <name type="scientific">Peronospora matthiolae</name>
    <dbReference type="NCBI Taxonomy" id="2874970"/>
    <lineage>
        <taxon>Eukaryota</taxon>
        <taxon>Sar</taxon>
        <taxon>Stramenopiles</taxon>
        <taxon>Oomycota</taxon>
        <taxon>Peronosporomycetes</taxon>
        <taxon>Peronosporales</taxon>
        <taxon>Peronosporaceae</taxon>
        <taxon>Peronospora</taxon>
    </lineage>
</organism>
<dbReference type="FunFam" id="3.30.70.590:FF:000015">
    <property type="entry name" value="Predicted protein"/>
    <property type="match status" value="1"/>
</dbReference>
<comment type="cofactor">
    <cofactor evidence="1">
        <name>Mn(2+)</name>
        <dbReference type="ChEBI" id="CHEBI:29035"/>
    </cofactor>
</comment>
<dbReference type="GO" id="GO:0031123">
    <property type="term" value="P:RNA 3'-end processing"/>
    <property type="evidence" value="ECO:0007669"/>
    <property type="project" value="InterPro"/>
</dbReference>
<sequence length="542" mass="61258">MTTPLSTADPSDSDKRLNDELLQTLQLCGLYEPKERLMRRERVLERLHQVLLEYALHEEETGQKQLQLRTFGSYRLGVQSREADIDTLCIAPRYCTRASFFVKVPILLEAAPDVTGLHVISDAFVPVIKMKVDGISVDLLFVSLDLDSIPEDIDMLDDQYLKGLDEASVRSCNGVRVTERILQLVPNPDTFRTTLIAVKHWARMQGIYSNVLGFLGGVNWAILVARICQFYPNSLPASILSRFFRIYQMWTWPNPIMLARVNDPLNLGFSGWNPKLNVRDRLYLMPIITPAYPASNSSYNVMASTLRILKTEFGNGLDRTLEVESKMSTWSKLFAAPAFFQRSKHFLRVQIMAQSAEDIDRWFGWVESRLRHLFLRLEALPELQIHPFGRFFDFVETKDVVHLDSLAKPQRVYTSWLFIGLRFSVPEVVSTTSATHSVDLTSVIRDFAFYTDQWEARHGGMDMQIDHVTRTAIPEWVLDAMASNGGSDSKHLQRRSPTTVSSKKKKRDAGDASSCHGVANSTTGTAVRSGPSGSSSKKSKGT</sequence>
<keyword evidence="6 13" id="KW-0479">Metal-binding</keyword>
<dbReference type="EC" id="2.7.7.19" evidence="11"/>
<dbReference type="PANTHER" id="PTHR10682">
    <property type="entry name" value="POLY A POLYMERASE"/>
    <property type="match status" value="1"/>
</dbReference>
<keyword evidence="10 11" id="KW-0539">Nucleus</keyword>
<feature type="binding site" evidence="13">
    <location>
        <position position="86"/>
    </location>
    <ligand>
        <name>Mg(2+)</name>
        <dbReference type="ChEBI" id="CHEBI:18420"/>
        <label>2</label>
        <note>catalytic</note>
    </ligand>
</feature>
<evidence type="ECO:0000256" key="1">
    <source>
        <dbReference type="ARBA" id="ARBA00001936"/>
    </source>
</evidence>
<dbReference type="SUPFAM" id="SSF81631">
    <property type="entry name" value="PAP/OAS1 substrate-binding domain"/>
    <property type="match status" value="1"/>
</dbReference>
<accession>A0AAV1TNT7</accession>
<keyword evidence="5 11" id="KW-0808">Transferase</keyword>
<feature type="binding site" evidence="13">
    <location>
        <position position="84"/>
    </location>
    <ligand>
        <name>Mg(2+)</name>
        <dbReference type="ChEBI" id="CHEBI:18420"/>
        <label>2</label>
        <note>catalytic</note>
    </ligand>
</feature>
<protein>
    <recommendedName>
        <fullName evidence="11">Poly(A) polymerase</fullName>
        <ecNumber evidence="11">2.7.7.19</ecNumber>
    </recommendedName>
</protein>
<evidence type="ECO:0000256" key="3">
    <source>
        <dbReference type="ARBA" id="ARBA00010912"/>
    </source>
</evidence>
<keyword evidence="9 13" id="KW-0460">Magnesium</keyword>
<feature type="domain" description="Poly(A) polymerase central" evidence="16">
    <location>
        <begin position="190"/>
        <end position="335"/>
    </location>
</feature>
<dbReference type="SUPFAM" id="SSF81301">
    <property type="entry name" value="Nucleotidyltransferase"/>
    <property type="match status" value="1"/>
</dbReference>
<feature type="binding site" evidence="12">
    <location>
        <position position="138"/>
    </location>
    <ligand>
        <name>ATP</name>
        <dbReference type="ChEBI" id="CHEBI:30616"/>
    </ligand>
</feature>
<comment type="function">
    <text evidence="11">Polymerase that creates the 3'-poly(A) tail of mRNA's.</text>
</comment>
<evidence type="ECO:0000256" key="4">
    <source>
        <dbReference type="ARBA" id="ARBA00022664"/>
    </source>
</evidence>
<evidence type="ECO:0000313" key="18">
    <source>
        <dbReference type="EMBL" id="CAK7923276.1"/>
    </source>
</evidence>
<evidence type="ECO:0000256" key="11">
    <source>
        <dbReference type="PIRNR" id="PIRNR018425"/>
    </source>
</evidence>
<evidence type="ECO:0000256" key="7">
    <source>
        <dbReference type="ARBA" id="ARBA00022741"/>
    </source>
</evidence>
<evidence type="ECO:0000259" key="16">
    <source>
        <dbReference type="Pfam" id="PF04928"/>
    </source>
</evidence>
<evidence type="ECO:0000259" key="15">
    <source>
        <dbReference type="Pfam" id="PF04926"/>
    </source>
</evidence>
<dbReference type="Gene3D" id="3.30.70.590">
    <property type="entry name" value="Poly(A) polymerase predicted RNA binding domain"/>
    <property type="match status" value="1"/>
</dbReference>
<dbReference type="InterPro" id="IPR048840">
    <property type="entry name" value="PolA_pol_NTPase"/>
</dbReference>
<feature type="region of interest" description="Disordered" evidence="14">
    <location>
        <begin position="484"/>
        <end position="542"/>
    </location>
</feature>
<dbReference type="GO" id="GO:1990817">
    <property type="term" value="F:poly(A) RNA polymerase activity"/>
    <property type="evidence" value="ECO:0007669"/>
    <property type="project" value="UniProtKB-UniRule"/>
</dbReference>
<dbReference type="PIRSF" id="PIRSF018425">
    <property type="entry name" value="PolyA_polymerase"/>
    <property type="match status" value="1"/>
</dbReference>
<evidence type="ECO:0000256" key="9">
    <source>
        <dbReference type="ARBA" id="ARBA00022842"/>
    </source>
</evidence>
<comment type="subcellular location">
    <subcellularLocation>
        <location evidence="2 11">Nucleus</location>
    </subcellularLocation>
</comment>
<reference evidence="18" key="1">
    <citation type="submission" date="2024-01" db="EMBL/GenBank/DDBJ databases">
        <authorList>
            <person name="Webb A."/>
        </authorList>
    </citation>
    <scope>NUCLEOTIDE SEQUENCE</scope>
    <source>
        <strain evidence="18">Pm1</strain>
    </source>
</reference>
<feature type="binding site" evidence="13">
    <location>
        <position position="86"/>
    </location>
    <ligand>
        <name>Mg(2+)</name>
        <dbReference type="ChEBI" id="CHEBI:18420"/>
        <label>1</label>
        <note>catalytic</note>
    </ligand>
</feature>
<dbReference type="Proteomes" id="UP001162060">
    <property type="component" value="Unassembled WGS sequence"/>
</dbReference>
<comment type="cofactor">
    <cofactor evidence="13">
        <name>Mg(2+)</name>
        <dbReference type="ChEBI" id="CHEBI:18420"/>
    </cofactor>
    <text evidence="13">Binds 2 magnesium ions. Also active with manganese.</text>
</comment>
<feature type="binding site" evidence="12">
    <location>
        <begin position="71"/>
        <end position="73"/>
    </location>
    <ligand>
        <name>ATP</name>
        <dbReference type="ChEBI" id="CHEBI:30616"/>
    </ligand>
</feature>
<evidence type="ECO:0000256" key="2">
    <source>
        <dbReference type="ARBA" id="ARBA00004123"/>
    </source>
</evidence>
<dbReference type="InterPro" id="IPR007010">
    <property type="entry name" value="PolA_pol_RNA-bd_dom"/>
</dbReference>
<dbReference type="GO" id="GO:0005634">
    <property type="term" value="C:nucleus"/>
    <property type="evidence" value="ECO:0007669"/>
    <property type="project" value="UniProtKB-SubCell"/>
</dbReference>
<dbReference type="GO" id="GO:0003723">
    <property type="term" value="F:RNA binding"/>
    <property type="evidence" value="ECO:0007669"/>
    <property type="project" value="UniProtKB-UniRule"/>
</dbReference>
<dbReference type="InterPro" id="IPR011068">
    <property type="entry name" value="NuclTrfase_I-like_C"/>
</dbReference>
<gene>
    <name evidence="18" type="ORF">PM001_LOCUS8426</name>
</gene>
<dbReference type="SUPFAM" id="SSF55003">
    <property type="entry name" value="PAP/Archaeal CCA-adding enzyme, C-terminal domain"/>
    <property type="match status" value="1"/>
</dbReference>
<evidence type="ECO:0000256" key="5">
    <source>
        <dbReference type="ARBA" id="ARBA00022679"/>
    </source>
</evidence>
<dbReference type="Pfam" id="PF04926">
    <property type="entry name" value="PAP_RNA-bind"/>
    <property type="match status" value="2"/>
</dbReference>
<comment type="similarity">
    <text evidence="3 11">Belongs to the poly(A) polymerase family.</text>
</comment>
<proteinExistence type="inferred from homology"/>
<dbReference type="Gene3D" id="3.30.460.10">
    <property type="entry name" value="Beta Polymerase, domain 2"/>
    <property type="match status" value="1"/>
</dbReference>
<keyword evidence="7 11" id="KW-0547">Nucleotide-binding</keyword>
<dbReference type="InterPro" id="IPR007012">
    <property type="entry name" value="PolA_pol_cen_dom"/>
</dbReference>
<dbReference type="GO" id="GO:0046872">
    <property type="term" value="F:metal ion binding"/>
    <property type="evidence" value="ECO:0007669"/>
    <property type="project" value="UniProtKB-KW"/>
</dbReference>
<feature type="binding site" evidence="12">
    <location>
        <begin position="84"/>
        <end position="86"/>
    </location>
    <ligand>
        <name>ATP</name>
        <dbReference type="ChEBI" id="CHEBI:30616"/>
    </ligand>
</feature>
<evidence type="ECO:0000256" key="10">
    <source>
        <dbReference type="ARBA" id="ARBA00023242"/>
    </source>
</evidence>
<feature type="domain" description="Poly(A) polymerase nucleotidyltransferase" evidence="17">
    <location>
        <begin position="1"/>
        <end position="185"/>
    </location>
</feature>
<dbReference type="Gene3D" id="1.10.1410.10">
    <property type="match status" value="1"/>
</dbReference>
<feature type="binding site" evidence="13">
    <location>
        <position position="138"/>
    </location>
    <ligand>
        <name>Mg(2+)</name>
        <dbReference type="ChEBI" id="CHEBI:18420"/>
        <label>2</label>
        <note>catalytic</note>
    </ligand>
</feature>
<dbReference type="AlphaFoldDB" id="A0AAV1TNT7"/>
<keyword evidence="4 11" id="KW-0507">mRNA processing</keyword>
<dbReference type="InterPro" id="IPR014492">
    <property type="entry name" value="PolyA_polymerase"/>
</dbReference>
<feature type="domain" description="Poly(A) polymerase RNA-binding" evidence="15">
    <location>
        <begin position="339"/>
        <end position="396"/>
    </location>
</feature>
<dbReference type="GO" id="GO:0006397">
    <property type="term" value="P:mRNA processing"/>
    <property type="evidence" value="ECO:0007669"/>
    <property type="project" value="UniProtKB-KW"/>
</dbReference>
<evidence type="ECO:0000256" key="8">
    <source>
        <dbReference type="ARBA" id="ARBA00022840"/>
    </source>
</evidence>
<evidence type="ECO:0000256" key="6">
    <source>
        <dbReference type="ARBA" id="ARBA00022723"/>
    </source>
</evidence>
<dbReference type="CDD" id="cd05402">
    <property type="entry name" value="NT_PAP_TUTase"/>
    <property type="match status" value="1"/>
</dbReference>
<comment type="catalytic activity">
    <reaction evidence="11">
        <text>RNA(n) + ATP = RNA(n)-3'-adenine ribonucleotide + diphosphate</text>
        <dbReference type="Rhea" id="RHEA:11332"/>
        <dbReference type="Rhea" id="RHEA-COMP:14527"/>
        <dbReference type="Rhea" id="RHEA-COMP:17347"/>
        <dbReference type="ChEBI" id="CHEBI:30616"/>
        <dbReference type="ChEBI" id="CHEBI:33019"/>
        <dbReference type="ChEBI" id="CHEBI:140395"/>
        <dbReference type="ChEBI" id="CHEBI:173115"/>
        <dbReference type="EC" id="2.7.7.19"/>
    </reaction>
</comment>
<evidence type="ECO:0000256" key="13">
    <source>
        <dbReference type="PIRSR" id="PIRSR018425-2"/>
    </source>
</evidence>
<name>A0AAV1TNT7_9STRA</name>
<evidence type="ECO:0000313" key="19">
    <source>
        <dbReference type="Proteomes" id="UP001162060"/>
    </source>
</evidence>
<keyword evidence="8 11" id="KW-0067">ATP-binding</keyword>
<feature type="binding site" evidence="12">
    <location>
        <position position="208"/>
    </location>
    <ligand>
        <name>ATP</name>
        <dbReference type="ChEBI" id="CHEBI:30616"/>
    </ligand>
</feature>
<dbReference type="FunFam" id="1.10.1410.10:FF:000001">
    <property type="entry name" value="Putative poly(A) polymerase gamma"/>
    <property type="match status" value="1"/>
</dbReference>
<dbReference type="InterPro" id="IPR043519">
    <property type="entry name" value="NT_sf"/>
</dbReference>
<dbReference type="Pfam" id="PF04928">
    <property type="entry name" value="PAP_central"/>
    <property type="match status" value="1"/>
</dbReference>
<feature type="binding site" evidence="12">
    <location>
        <position position="199"/>
    </location>
    <ligand>
        <name>ATP</name>
        <dbReference type="ChEBI" id="CHEBI:30616"/>
    </ligand>
</feature>
<evidence type="ECO:0000256" key="12">
    <source>
        <dbReference type="PIRSR" id="PIRSR018425-1"/>
    </source>
</evidence>
<evidence type="ECO:0000259" key="17">
    <source>
        <dbReference type="Pfam" id="PF20750"/>
    </source>
</evidence>
<feature type="binding site" evidence="12">
    <location>
        <begin position="217"/>
        <end position="218"/>
    </location>
    <ligand>
        <name>ATP</name>
        <dbReference type="ChEBI" id="CHEBI:30616"/>
    </ligand>
</feature>
<evidence type="ECO:0000256" key="14">
    <source>
        <dbReference type="SAM" id="MobiDB-lite"/>
    </source>
</evidence>
<dbReference type="EMBL" id="CAKLBY020000068">
    <property type="protein sequence ID" value="CAK7923276.1"/>
    <property type="molecule type" value="Genomic_DNA"/>
</dbReference>
<feature type="domain" description="Poly(A) polymerase RNA-binding" evidence="15">
    <location>
        <begin position="407"/>
        <end position="481"/>
    </location>
</feature>
<dbReference type="Pfam" id="PF20750">
    <property type="entry name" value="PAP_NTPase"/>
    <property type="match status" value="1"/>
</dbReference>
<dbReference type="GO" id="GO:0005524">
    <property type="term" value="F:ATP binding"/>
    <property type="evidence" value="ECO:0007669"/>
    <property type="project" value="UniProtKB-UniRule"/>
</dbReference>
<dbReference type="FunFam" id="3.30.460.10:FF:000092">
    <property type="entry name" value="Poly(A) polymerase, putative"/>
    <property type="match status" value="1"/>
</dbReference>
<comment type="caution">
    <text evidence="18">The sequence shown here is derived from an EMBL/GenBank/DDBJ whole genome shotgun (WGS) entry which is preliminary data.</text>
</comment>
<dbReference type="PANTHER" id="PTHR10682:SF10">
    <property type="entry name" value="POLYNUCLEOTIDE ADENYLYLTRANSFERASE"/>
    <property type="match status" value="1"/>
</dbReference>
<feature type="binding site" evidence="13">
    <location>
        <position position="84"/>
    </location>
    <ligand>
        <name>Mg(2+)</name>
        <dbReference type="ChEBI" id="CHEBI:18420"/>
        <label>1</label>
        <note>catalytic</note>
    </ligand>
</feature>